<evidence type="ECO:0000313" key="2">
    <source>
        <dbReference type="EMBL" id="UUP20101.1"/>
    </source>
</evidence>
<reference evidence="2 3" key="1">
    <citation type="submission" date="2018-07" db="EMBL/GenBank/DDBJ databases">
        <title>Genome sequence of Nitratireductor thuwali#1536.</title>
        <authorList>
            <person name="Michoud G."/>
            <person name="Merlino G."/>
            <person name="Sefrji F.O."/>
            <person name="Daffonchio D."/>
        </authorList>
    </citation>
    <scope>NUCLEOTIDE SEQUENCE [LARGE SCALE GENOMIC DNA]</scope>
    <source>
        <strain evidence="2 3">Nit1536</strain>
        <plasmid evidence="2 3">p1536_2</plasmid>
    </source>
</reference>
<keyword evidence="3" id="KW-1185">Reference proteome</keyword>
<keyword evidence="2" id="KW-0614">Plasmid</keyword>
<dbReference type="Pfam" id="PF13408">
    <property type="entry name" value="Zn_ribbon_recom"/>
    <property type="match status" value="2"/>
</dbReference>
<dbReference type="InterPro" id="IPR025827">
    <property type="entry name" value="Zn_ribbon_recom_dom"/>
</dbReference>
<dbReference type="CDD" id="cd00338">
    <property type="entry name" value="Ser_Recombinase"/>
    <property type="match status" value="1"/>
</dbReference>
<proteinExistence type="predicted"/>
<dbReference type="InterPro" id="IPR036162">
    <property type="entry name" value="Resolvase-like_N_sf"/>
</dbReference>
<evidence type="ECO:0000259" key="1">
    <source>
        <dbReference type="PROSITE" id="PS51736"/>
    </source>
</evidence>
<dbReference type="PANTHER" id="PTHR30461:SF23">
    <property type="entry name" value="DNA RECOMBINASE-RELATED"/>
    <property type="match status" value="1"/>
</dbReference>
<dbReference type="InterPro" id="IPR038109">
    <property type="entry name" value="DNA_bind_recomb_sf"/>
</dbReference>
<evidence type="ECO:0000313" key="3">
    <source>
        <dbReference type="Proteomes" id="UP001342418"/>
    </source>
</evidence>
<dbReference type="PROSITE" id="PS51736">
    <property type="entry name" value="RECOMBINASES_3"/>
    <property type="match status" value="1"/>
</dbReference>
<name>A0ABY5MS13_9HYPH</name>
<dbReference type="Pfam" id="PF00239">
    <property type="entry name" value="Resolvase"/>
    <property type="match status" value="1"/>
</dbReference>
<dbReference type="Gene3D" id="3.40.50.1390">
    <property type="entry name" value="Resolvase, N-terminal catalytic domain"/>
    <property type="match status" value="1"/>
</dbReference>
<dbReference type="InterPro" id="IPR050639">
    <property type="entry name" value="SSR_resolvase"/>
</dbReference>
<dbReference type="InterPro" id="IPR011109">
    <property type="entry name" value="DNA_bind_recombinase_dom"/>
</dbReference>
<protein>
    <recommendedName>
        <fullName evidence="1">Resolvase/invertase-type recombinase catalytic domain-containing protein</fullName>
    </recommendedName>
</protein>
<organism evidence="2 3">
    <name type="scientific">Nitratireductor thuwali</name>
    <dbReference type="NCBI Taxonomy" id="2267699"/>
    <lineage>
        <taxon>Bacteria</taxon>
        <taxon>Pseudomonadati</taxon>
        <taxon>Pseudomonadota</taxon>
        <taxon>Alphaproteobacteria</taxon>
        <taxon>Hyphomicrobiales</taxon>
        <taxon>Phyllobacteriaceae</taxon>
        <taxon>Nitratireductor</taxon>
    </lineage>
</organism>
<sequence>MMHEKIRPHHLERKAILYLRQSSAHQVLHNRESGTLQYAMRDRLTALGWSRIDTIDDDLGSSAAGGVARAGFDRMVAEVCLGKVGAVAAREVSRFARNSRDWQQLIEMCRVVDTVLVDQETVYAPRQGNDRLLLGLKGSLNEYELDLLRQRSLSARYEKARRGELVVAAPVGFVKVGDRIEKDPDRRVQEAIIMVFDKVAELGSARQALMWFLEHGLDLPAKRNNGDVVWRRPNYATIHRMIENPIYGGAYAYGKSGVALGSGPSPVRPGARRKPREDWLALIPGSHEGYVSWERAEAIRTMVTDNVTTSRHHGAPKHGDALLAGLVRCRRCGRKLTVRYTGTKHNIPRYSCWRGLLDNGEPRCIAFGGLRVDDAIEEALLRVVEPGAIAAAAEAEAQAANRRDQVRDAISRDLEAARYAADRAFRQYDAADPENRLVAAELEMRWNRALAHVDEVESKIAAHDAATPKPSLVSAADLTALAADLRAIWSTPTTDARLKKRIVRTVIHEVVTDIDDKASEIVLLIHWIGGAHTGLRLPKRRRGQRNSTSADIIAAIRQLVLIASDNLIAGILNRNGLVTGHGNRWTRERVTAHRSHHKIPVFRPAADGNEPWLNLNKAARLLGVASKTLRLAAEAGEIEGVHPLRVLNDRSLALPRRDRHGELRWARATVSAVAAILKNPAYAGAFVYGRTRLRATMHEGGPPAKIPRPIDEWRIVVKDRYPPYIDWPAYEKIRAIVRDNRAEYMRIHTRGTPRNGELLLHGIAWCGRCGHKMYARYKGGGEYVCNHLRSQTGVPACQYIRASHVDATVAAAFLTALAPAEIDALSRARRAQQQVEKALRGSAERELERKRYAAALAERQFNRVDPDNRLVAGELERRWEAALSEVRAAEEALARQASAEPVTQMALGKALNSKVVALSGRLPQIWADEATTDAHRKALLRCLIEKVVIDRGEHDVALVRIIWRGGAVTELQVKMKVNSIAKLTRGEEMRARLLDLAQVGMPDDEIAAILTREGHRSPNCADKVLPITVQRIRLGAGIRVAAQRSRWTHEATSLSATQLAARLNIPVNWIYVQIRQKRLLIDRQPTGAYLFQNSLP</sequence>
<dbReference type="SUPFAM" id="SSF53041">
    <property type="entry name" value="Resolvase-like"/>
    <property type="match status" value="1"/>
</dbReference>
<dbReference type="EMBL" id="CP030943">
    <property type="protein sequence ID" value="UUP20101.1"/>
    <property type="molecule type" value="Genomic_DNA"/>
</dbReference>
<dbReference type="InterPro" id="IPR006119">
    <property type="entry name" value="Resolv_N"/>
</dbReference>
<accession>A0ABY5MS13</accession>
<gene>
    <name evidence="2" type="ORF">NTH_04616</name>
</gene>
<dbReference type="Gene3D" id="3.90.1750.20">
    <property type="entry name" value="Putative Large Serine Recombinase, Chain B, Domain 2"/>
    <property type="match status" value="2"/>
</dbReference>
<dbReference type="Proteomes" id="UP001342418">
    <property type="component" value="Plasmid p1536_2"/>
</dbReference>
<feature type="domain" description="Resolvase/invertase-type recombinase catalytic" evidence="1">
    <location>
        <begin position="14"/>
        <end position="163"/>
    </location>
</feature>
<geneLocation type="plasmid" evidence="2 3">
    <name>p1536_2</name>
</geneLocation>
<dbReference type="PANTHER" id="PTHR30461">
    <property type="entry name" value="DNA-INVERTASE FROM LAMBDOID PROPHAGE"/>
    <property type="match status" value="1"/>
</dbReference>
<dbReference type="SMART" id="SM00857">
    <property type="entry name" value="Resolvase"/>
    <property type="match status" value="1"/>
</dbReference>
<dbReference type="Pfam" id="PF07508">
    <property type="entry name" value="Recombinase"/>
    <property type="match status" value="2"/>
</dbReference>